<proteinExistence type="predicted"/>
<dbReference type="EMBL" id="BSXV01005053">
    <property type="protein sequence ID" value="GMF01665.1"/>
    <property type="molecule type" value="Genomic_DNA"/>
</dbReference>
<organism evidence="1 2">
    <name type="scientific">Candida boidinii</name>
    <name type="common">Yeast</name>
    <dbReference type="NCBI Taxonomy" id="5477"/>
    <lineage>
        <taxon>Eukaryota</taxon>
        <taxon>Fungi</taxon>
        <taxon>Dikarya</taxon>
        <taxon>Ascomycota</taxon>
        <taxon>Saccharomycotina</taxon>
        <taxon>Pichiomycetes</taxon>
        <taxon>Pichiales</taxon>
        <taxon>Pichiaceae</taxon>
        <taxon>Ogataea</taxon>
        <taxon>Ogataea/Candida clade</taxon>
    </lineage>
</organism>
<name>A0ACB5U5I8_CANBO</name>
<evidence type="ECO:0000313" key="1">
    <source>
        <dbReference type="EMBL" id="GMF01665.1"/>
    </source>
</evidence>
<keyword evidence="2" id="KW-1185">Reference proteome</keyword>
<comment type="caution">
    <text evidence="1">The sequence shown here is derived from an EMBL/GenBank/DDBJ whole genome shotgun (WGS) entry which is preliminary data.</text>
</comment>
<gene>
    <name evidence="1" type="ORF">Cboi01_000590400</name>
</gene>
<protein>
    <submittedName>
        <fullName evidence="1">Unnamed protein product</fullName>
    </submittedName>
</protein>
<sequence length="300" mass="35014">MKNFPHNDLTLIEKLAYKYPYDPIKKFPAYVWQSWKYGLNDDRFGKIFKKGEENWALKNPSFVHELFNDDTANAVIHHLYINFPEILEAYDALPHISLRMDFFKYLILFAKGGVYADVDTYPHIPIPNWIPQNVKASELGMIIAIQTDTNDQNWRNMYSRRLEFATHVIQCKPGHPVLRDIIAQITVETLRRKEENRLHLDYSDTDDNVYRISIKNWTGAGRFTDGILKYFNDYVLSSVFSNVNWKTFVNLGSPKLVSDILVLPTVSFAYTIDKDKEKDELDINPLGYVEHYAARLYDGS</sequence>
<accession>A0ACB5U5I8</accession>
<dbReference type="Proteomes" id="UP001165101">
    <property type="component" value="Unassembled WGS sequence"/>
</dbReference>
<reference evidence="1" key="1">
    <citation type="submission" date="2023-04" db="EMBL/GenBank/DDBJ databases">
        <title>Candida boidinii NBRC 1967.</title>
        <authorList>
            <person name="Ichikawa N."/>
            <person name="Sato H."/>
            <person name="Tonouchi N."/>
        </authorList>
    </citation>
    <scope>NUCLEOTIDE SEQUENCE</scope>
    <source>
        <strain evidence="1">NBRC 1967</strain>
    </source>
</reference>
<evidence type="ECO:0000313" key="2">
    <source>
        <dbReference type="Proteomes" id="UP001165101"/>
    </source>
</evidence>